<dbReference type="EMBL" id="MPUK01000014">
    <property type="protein sequence ID" value="ONH65024.1"/>
    <property type="molecule type" value="Genomic_DNA"/>
</dbReference>
<dbReference type="PROSITE" id="PS00759">
    <property type="entry name" value="ARGE_DAPE_CPG2_2"/>
    <property type="match status" value="1"/>
</dbReference>
<dbReference type="SUPFAM" id="SSF53187">
    <property type="entry name" value="Zn-dependent exopeptidases"/>
    <property type="match status" value="1"/>
</dbReference>
<feature type="binding site" evidence="7">
    <location>
        <position position="242"/>
    </location>
    <ligand>
        <name>Zn(2+)</name>
        <dbReference type="ChEBI" id="CHEBI:29105"/>
        <label>1</label>
    </ligand>
</feature>
<keyword evidence="2" id="KW-0645">Protease</keyword>
<dbReference type="Gene3D" id="3.30.70.360">
    <property type="match status" value="1"/>
</dbReference>
<dbReference type="PANTHER" id="PTHR45962:SF1">
    <property type="entry name" value="N-FATTY-ACYL-AMINO ACID SYNTHASE_HYDROLASE PM20D1"/>
    <property type="match status" value="1"/>
</dbReference>
<dbReference type="OrthoDB" id="3064516at2759"/>
<evidence type="ECO:0000313" key="11">
    <source>
        <dbReference type="EMBL" id="ONH65024.1"/>
    </source>
</evidence>
<feature type="binding site" evidence="7">
    <location>
        <position position="172"/>
    </location>
    <ligand>
        <name>Zn(2+)</name>
        <dbReference type="ChEBI" id="CHEBI:29105"/>
        <label>2</label>
    </ligand>
</feature>
<dbReference type="InterPro" id="IPR036264">
    <property type="entry name" value="Bact_exopeptidase_dim_dom"/>
</dbReference>
<feature type="domain" description="Peptidase M20 dimerisation" evidence="9">
    <location>
        <begin position="288"/>
        <end position="443"/>
    </location>
</feature>
<evidence type="ECO:0000256" key="7">
    <source>
        <dbReference type="PIRSR" id="PIRSR037217-2"/>
    </source>
</evidence>
<dbReference type="CDD" id="cd05674">
    <property type="entry name" value="M20_yscS"/>
    <property type="match status" value="1"/>
</dbReference>
<reference evidence="11" key="3">
    <citation type="submission" date="2017-01" db="EMBL/GenBank/DDBJ databases">
        <authorList>
            <person name="Mah S.A."/>
            <person name="Swanson W.J."/>
            <person name="Moy G.W."/>
            <person name="Vacquier V.D."/>
        </authorList>
    </citation>
    <scope>NUCLEOTIDE SEQUENCE [LARGE SCALE GENOMIC DNA]</scope>
    <source>
        <strain evidence="11">65</strain>
    </source>
</reference>
<dbReference type="FunFam" id="3.40.630.10:FF:000027">
    <property type="entry name" value="N-fatty-acyl-amino acid synthase/hydrolase PM20D1"/>
    <property type="match status" value="1"/>
</dbReference>
<dbReference type="EMBL" id="LK052888">
    <property type="protein sequence ID" value="CDR39709.1"/>
    <property type="molecule type" value="Genomic_DNA"/>
</dbReference>
<evidence type="ECO:0000256" key="1">
    <source>
        <dbReference type="ARBA" id="ARBA00006247"/>
    </source>
</evidence>
<dbReference type="InterPro" id="IPR011650">
    <property type="entry name" value="Peptidase_M20_dimer"/>
</dbReference>
<accession>A0A061AY91</accession>
<feature type="binding site" evidence="7">
    <location>
        <position position="547"/>
    </location>
    <ligand>
        <name>Zn(2+)</name>
        <dbReference type="ChEBI" id="CHEBI:29105"/>
        <label>1</label>
    </ligand>
</feature>
<reference evidence="12" key="2">
    <citation type="journal article" date="2017" name="Genome Announc.">
        <title>Genome sequences of Cyberlindnera fabianii 65, Pichia kudriavzevii 129, and Saccharomyces cerevisiae 131 isolated from fermented masau fruits in Zimbabwe.</title>
        <authorList>
            <person name="van Rijswijck I.M.H."/>
            <person name="Derks M.F.L."/>
            <person name="Abee T."/>
            <person name="de Ridder D."/>
            <person name="Smid E.J."/>
        </authorList>
    </citation>
    <scope>NUCLEOTIDE SEQUENCE [LARGE SCALE GENOMIC DNA]</scope>
    <source>
        <strain evidence="12">65</strain>
    </source>
</reference>
<dbReference type="PIRSF" id="PIRSF037217">
    <property type="entry name" value="Carboxypeptidase_S"/>
    <property type="match status" value="1"/>
</dbReference>
<organism evidence="10">
    <name type="scientific">Cyberlindnera fabianii</name>
    <name type="common">Yeast</name>
    <name type="synonym">Hansenula fabianii</name>
    <dbReference type="NCBI Taxonomy" id="36022"/>
    <lineage>
        <taxon>Eukaryota</taxon>
        <taxon>Fungi</taxon>
        <taxon>Dikarya</taxon>
        <taxon>Ascomycota</taxon>
        <taxon>Saccharomycotina</taxon>
        <taxon>Saccharomycetes</taxon>
        <taxon>Phaffomycetales</taxon>
        <taxon>Phaffomycetaceae</taxon>
        <taxon>Cyberlindnera</taxon>
    </lineage>
</organism>
<feature type="binding site" evidence="7">
    <location>
        <position position="269"/>
    </location>
    <ligand>
        <name>Zn(2+)</name>
        <dbReference type="ChEBI" id="CHEBI:29105"/>
        <label>2</label>
    </ligand>
</feature>
<dbReference type="OMA" id="PNTINEW"/>
<evidence type="ECO:0000256" key="6">
    <source>
        <dbReference type="PIRSR" id="PIRSR037217-1"/>
    </source>
</evidence>
<dbReference type="VEuPathDB" id="FungiDB:BON22_5152"/>
<dbReference type="GO" id="GO:0000328">
    <property type="term" value="C:fungal-type vacuole lumen"/>
    <property type="evidence" value="ECO:0007669"/>
    <property type="project" value="TreeGrafter"/>
</dbReference>
<evidence type="ECO:0000256" key="3">
    <source>
        <dbReference type="ARBA" id="ARBA00022723"/>
    </source>
</evidence>
<keyword evidence="3 7" id="KW-0479">Metal-binding</keyword>
<keyword evidence="12" id="KW-1185">Reference proteome</keyword>
<dbReference type="Pfam" id="PF01546">
    <property type="entry name" value="Peptidase_M20"/>
    <property type="match status" value="1"/>
</dbReference>
<dbReference type="GO" id="GO:0046872">
    <property type="term" value="F:metal ion binding"/>
    <property type="evidence" value="ECO:0007669"/>
    <property type="project" value="UniProtKB-KW"/>
</dbReference>
<dbReference type="InterPro" id="IPR002933">
    <property type="entry name" value="Peptidase_M20"/>
</dbReference>
<proteinExistence type="inferred from homology"/>
<dbReference type="AlphaFoldDB" id="A0A061AY91"/>
<dbReference type="Gene3D" id="3.40.630.10">
    <property type="entry name" value="Zn peptidases"/>
    <property type="match status" value="1"/>
</dbReference>
<protein>
    <submittedName>
        <fullName evidence="10">CYFA0S03e06326g1_1</fullName>
    </submittedName>
    <submittedName>
        <fullName evidence="11">Carboxypeptidase S</fullName>
    </submittedName>
</protein>
<dbReference type="InterPro" id="IPR001261">
    <property type="entry name" value="ArgE/DapE_CS"/>
</dbReference>
<feature type="region of interest" description="Disordered" evidence="8">
    <location>
        <begin position="1"/>
        <end position="22"/>
    </location>
</feature>
<feature type="binding site" evidence="7">
    <location>
        <position position="207"/>
    </location>
    <ligand>
        <name>Zn(2+)</name>
        <dbReference type="ChEBI" id="CHEBI:29105"/>
        <label>1</label>
    </ligand>
</feature>
<comment type="similarity">
    <text evidence="1">Belongs to the peptidase M20A family.</text>
</comment>
<evidence type="ECO:0000313" key="12">
    <source>
        <dbReference type="Proteomes" id="UP000189513"/>
    </source>
</evidence>
<dbReference type="PROSITE" id="PS00758">
    <property type="entry name" value="ARGE_DAPE_CPG2_1"/>
    <property type="match status" value="1"/>
</dbReference>
<dbReference type="GO" id="GO:0004181">
    <property type="term" value="F:metallocarboxypeptidase activity"/>
    <property type="evidence" value="ECO:0007669"/>
    <property type="project" value="InterPro"/>
</dbReference>
<feature type="binding site" evidence="7">
    <location>
        <position position="207"/>
    </location>
    <ligand>
        <name>Zn(2+)</name>
        <dbReference type="ChEBI" id="CHEBI:29105"/>
        <label>2</label>
    </ligand>
</feature>
<evidence type="ECO:0000259" key="9">
    <source>
        <dbReference type="Pfam" id="PF07687"/>
    </source>
</evidence>
<keyword evidence="5 7" id="KW-0862">Zinc</keyword>
<evidence type="ECO:0000313" key="10">
    <source>
        <dbReference type="EMBL" id="CDR39709.1"/>
    </source>
</evidence>
<dbReference type="Pfam" id="PF07687">
    <property type="entry name" value="M20_dimer"/>
    <property type="match status" value="1"/>
</dbReference>
<sequence length="577" mass="64276">MSQFNDYTSLDEKASAPQPHKKKLTPWYQRTAIALTGLLALSGVYHHVQKQNAEVSAFEAITVPETTAIRPESYLHDDSPLKFILKDPGFRSKAAGILSGSLQIETESYDDNPDPADDMTPWKKFFAFHGYLERQFPLVHKNLKVETVNHVNLLYTWEGSDPSLKPLMLTAHQDVVPVDKESAGEWTYPPYSGHYDGTTIWGRGAQDCKNLLIAELQAVEKLLETGFTPKRTVILAFGNDEESGGQGASYLNHTLTERYGEDSIYAVVDEGLPMVNVGGEWFALPGVSEKGHLDIYIALTMNGGHSSTPPDHTAIGVMGELITSLEANPFTPYLPNDSPVMQMLETFAATIPEWPESLKKDVANAKKDPAAKKRVLEWMATSKELKFLVQTSQAIDIIHGGVKANALPEYVTLLVNHRIILESTVDETVDRLFTIMNPIAKKYGLHVFYDEQEMTQQDLFVAEGYFNVSLEGAINALPIAPSSGPVWDLLTGTLKHVFEDEVFENQTLHFAPNILVGNTDTKRYTGLTKNLYRFQATRVIDANTGLHSIDEHIGIDQHLETMAFLYEYIQNVDATTD</sequence>
<evidence type="ECO:0000256" key="2">
    <source>
        <dbReference type="ARBA" id="ARBA00022670"/>
    </source>
</evidence>
<keyword evidence="11" id="KW-0121">Carboxypeptidase</keyword>
<keyword evidence="4" id="KW-0378">Hydrolase</keyword>
<dbReference type="STRING" id="36022.A0A061AY91"/>
<reference evidence="10" key="1">
    <citation type="journal article" date="2014" name="Genome Announc.">
        <title>Genome sequence of the yeast Cyberlindnera fabianii (Hansenula fabianii).</title>
        <authorList>
            <person name="Freel K.C."/>
            <person name="Sarilar V."/>
            <person name="Neuveglise C."/>
            <person name="Devillers H."/>
            <person name="Friedrich A."/>
            <person name="Schacherer J."/>
        </authorList>
    </citation>
    <scope>NUCLEOTIDE SEQUENCE</scope>
    <source>
        <strain evidence="10">YJS4271</strain>
    </source>
</reference>
<dbReference type="InterPro" id="IPR017141">
    <property type="entry name" value="Pept_M20_carboxypep"/>
</dbReference>
<name>A0A061AY91_CYBFA</name>
<evidence type="ECO:0000256" key="4">
    <source>
        <dbReference type="ARBA" id="ARBA00022801"/>
    </source>
</evidence>
<evidence type="ECO:0000256" key="5">
    <source>
        <dbReference type="ARBA" id="ARBA00022833"/>
    </source>
</evidence>
<feature type="active site" description="Proton acceptor" evidence="6">
    <location>
        <position position="241"/>
    </location>
</feature>
<dbReference type="PANTHER" id="PTHR45962">
    <property type="entry name" value="N-FATTY-ACYL-AMINO ACID SYNTHASE/HYDROLASE PM20D1"/>
    <property type="match status" value="1"/>
</dbReference>
<dbReference type="GO" id="GO:0051603">
    <property type="term" value="P:proteolysis involved in protein catabolic process"/>
    <property type="evidence" value="ECO:0007669"/>
    <property type="project" value="TreeGrafter"/>
</dbReference>
<dbReference type="InterPro" id="IPR047177">
    <property type="entry name" value="Pept_M20A"/>
</dbReference>
<feature type="active site" evidence="6">
    <location>
        <position position="174"/>
    </location>
</feature>
<dbReference type="Proteomes" id="UP000189513">
    <property type="component" value="Unassembled WGS sequence"/>
</dbReference>
<dbReference type="Gene3D" id="1.10.150.900">
    <property type="match status" value="1"/>
</dbReference>
<dbReference type="SUPFAM" id="SSF55031">
    <property type="entry name" value="Bacterial exopeptidase dimerisation domain"/>
    <property type="match status" value="1"/>
</dbReference>
<gene>
    <name evidence="11" type="ORF">BON22_5152</name>
    <name evidence="10" type="ORF">CYFA0S_03e06326g</name>
</gene>
<evidence type="ECO:0000256" key="8">
    <source>
        <dbReference type="SAM" id="MobiDB-lite"/>
    </source>
</evidence>